<dbReference type="SUPFAM" id="SSF50156">
    <property type="entry name" value="PDZ domain-like"/>
    <property type="match status" value="1"/>
</dbReference>
<dbReference type="Pfam" id="PF04389">
    <property type="entry name" value="Peptidase_M28"/>
    <property type="match status" value="1"/>
</dbReference>
<dbReference type="InterPro" id="IPR036034">
    <property type="entry name" value="PDZ_sf"/>
</dbReference>
<dbReference type="InterPro" id="IPR045175">
    <property type="entry name" value="M28_fam"/>
</dbReference>
<gene>
    <name evidence="3" type="ORF">ABR85_08640</name>
</gene>
<dbReference type="SUPFAM" id="SSF53187">
    <property type="entry name" value="Zn-dependent exopeptidases"/>
    <property type="match status" value="1"/>
</dbReference>
<feature type="chain" id="PRO_5006424114" description="PDZ domain-containing protein" evidence="1">
    <location>
        <begin position="21"/>
        <end position="1141"/>
    </location>
</feature>
<dbReference type="InterPro" id="IPR014782">
    <property type="entry name" value="Peptidase_M1_dom"/>
</dbReference>
<reference evidence="3 4" key="1">
    <citation type="submission" date="2015-10" db="EMBL/GenBank/DDBJ databases">
        <title>Metagenome-Assembled Genomes uncover a global brackish microbiome.</title>
        <authorList>
            <person name="Hugerth L.W."/>
            <person name="Larsson J."/>
            <person name="Alneberg J."/>
            <person name="Lindh M.V."/>
            <person name="Legrand C."/>
            <person name="Pinhassi J."/>
            <person name="Andersson A.F."/>
        </authorList>
    </citation>
    <scope>NUCLEOTIDE SEQUENCE [LARGE SCALE GENOMIC DNA]</scope>
    <source>
        <strain evidence="3">BACL22 MAG-120619-bin3</strain>
    </source>
</reference>
<dbReference type="Pfam" id="PF01433">
    <property type="entry name" value="Peptidase_M1"/>
    <property type="match status" value="1"/>
</dbReference>
<dbReference type="GO" id="GO:0008235">
    <property type="term" value="F:metalloexopeptidase activity"/>
    <property type="evidence" value="ECO:0007669"/>
    <property type="project" value="InterPro"/>
</dbReference>
<dbReference type="SMART" id="SM00228">
    <property type="entry name" value="PDZ"/>
    <property type="match status" value="1"/>
</dbReference>
<dbReference type="Gene3D" id="2.30.42.10">
    <property type="match status" value="1"/>
</dbReference>
<dbReference type="InterPro" id="IPR027268">
    <property type="entry name" value="Peptidase_M4/M1_CTD_sf"/>
</dbReference>
<dbReference type="CDD" id="cd06779">
    <property type="entry name" value="cpPDZ_Deg_HtrA-like"/>
    <property type="match status" value="1"/>
</dbReference>
<dbReference type="Proteomes" id="UP000051242">
    <property type="component" value="Unassembled WGS sequence"/>
</dbReference>
<dbReference type="GO" id="GO:0006508">
    <property type="term" value="P:proteolysis"/>
    <property type="evidence" value="ECO:0007669"/>
    <property type="project" value="InterPro"/>
</dbReference>
<proteinExistence type="predicted"/>
<feature type="signal peptide" evidence="1">
    <location>
        <begin position="1"/>
        <end position="20"/>
    </location>
</feature>
<dbReference type="InterPro" id="IPR007484">
    <property type="entry name" value="Peptidase_M28"/>
</dbReference>
<protein>
    <recommendedName>
        <fullName evidence="2">PDZ domain-containing protein</fullName>
    </recommendedName>
</protein>
<name>A0A0R2SXI3_9GAMM</name>
<evidence type="ECO:0000313" key="3">
    <source>
        <dbReference type="EMBL" id="KRO79668.1"/>
    </source>
</evidence>
<feature type="domain" description="PDZ" evidence="2">
    <location>
        <begin position="1043"/>
        <end position="1128"/>
    </location>
</feature>
<evidence type="ECO:0000259" key="2">
    <source>
        <dbReference type="PROSITE" id="PS50106"/>
    </source>
</evidence>
<keyword evidence="1" id="KW-0732">Signal</keyword>
<dbReference type="Pfam" id="PF13180">
    <property type="entry name" value="PDZ_2"/>
    <property type="match status" value="1"/>
</dbReference>
<organism evidence="3 4">
    <name type="scientific">OM182 bacterium BACL3 MAG-120619-bin3</name>
    <dbReference type="NCBI Taxonomy" id="1655593"/>
    <lineage>
        <taxon>Bacteria</taxon>
        <taxon>Pseudomonadati</taxon>
        <taxon>Pseudomonadota</taxon>
        <taxon>Gammaproteobacteria</taxon>
        <taxon>OMG group</taxon>
        <taxon>OM182 clade</taxon>
    </lineage>
</organism>
<dbReference type="Gene3D" id="1.10.390.10">
    <property type="entry name" value="Neutral Protease Domain 2"/>
    <property type="match status" value="1"/>
</dbReference>
<evidence type="ECO:0000256" key="1">
    <source>
        <dbReference type="SAM" id="SignalP"/>
    </source>
</evidence>
<dbReference type="PANTHER" id="PTHR12147:SF26">
    <property type="entry name" value="PEPTIDASE M28 DOMAIN-CONTAINING PROTEIN"/>
    <property type="match status" value="1"/>
</dbReference>
<dbReference type="GO" id="GO:0008270">
    <property type="term" value="F:zinc ion binding"/>
    <property type="evidence" value="ECO:0007669"/>
    <property type="project" value="InterPro"/>
</dbReference>
<dbReference type="InterPro" id="IPR001478">
    <property type="entry name" value="PDZ"/>
</dbReference>
<sequence>MRLALCIGLLSLLTVQTSFAQGTDSGAEPAASDFTPIHHNLRVTLDPENNRLEVTDTIDLPERFGRSDIAFALNSNLQITNRPRGLRETGLSPQELAQGINETGGIAASSTRYSVDLPRRRSQSLELTYSGTLFDETRQTGAQYSQSFSETSGIIDSRGVYLNRGSAWVPEFGDDLITFDLHIEFADSARGWRGISQGDSVGDNAWRSDVPMEEVYLIAAAFTEYTSVYQSLLPNGDRENEVEVLALLRSPDQNLAAKYLDATERYLALYEPLLGAYPYSKFALVENFWETGYGMPSFTLLGEQIIRFPFIIDSSYPHEILHNWWGNGVYPDYESGNWSEGLTAYLADHLFQEVEGRGPEYRKEMLARYKNYVSDAADFPLAEFTSRNSAASQAVGYGKTLMLWHMLRVELGDELFLGGLKQFYRDFKFTRASFADIAAHFSAVAERDLQPFFTQWVARKGAPELAVSVLEERGDKARLMFAQIQDEAPFSFTVPVALYYADSDTPQLVDVALSQRAEGFLADNYSALEAVVVDPYFDLFRTLDRAETPPTIGELFGASTITFVVPSASAAPRSSNFGDADVALTEAHWRELAANFGEGVSARLVRDDEIESLPTDSSVWVLGRNNRFADRAIEAASSNVSRRENGLSLGATEVAFQERSSVFVTRHPNSDELALGFIAIDKQAAQPGMIEKLPHYGKYSYLSFVGDAPTNDVKGVWASSDSPLVWLNPERGSTRALAGLPAVPALTELPPKYLAANLARHVEKLTDAGLLGRGITQVLSPRDEGIEGAARYIQGEFRRIGLQAIGGSYLQTWQATLDNGKVQQLSNLVGLIPGSDPALANQPVVLGAHYDHLGLDERGIPFPGADDNASGVAVLIEVAAKLTRAFTPMRPIVIVAFSGEESGLLGSKHFVSSPPSALGDVGFYAMINLDAVGRLEGRKLQVFGSESAYEWPFMAQGIGYTIGVESQLPAQTIASSDHVSFLNNGVPAIHLFSGLHTDYHRTSDSAAKLDYEGLSGVASWLEEAAMYLGQRAEPLRVTLANAPVVVAPLGSEERGASLGTVPDFAYVGAGVRITGVIPDSAADAVGLRQNDIILSLNGQTVTDLQTYSNLLRTYAIGDVVAIELNRGEENLTVTATLTARR</sequence>
<comment type="caution">
    <text evidence="3">The sequence shown here is derived from an EMBL/GenBank/DDBJ whole genome shotgun (WGS) entry which is preliminary data.</text>
</comment>
<accession>A0A0R2SXI3</accession>
<dbReference type="SUPFAM" id="SSF55486">
    <property type="entry name" value="Metalloproteases ('zincins'), catalytic domain"/>
    <property type="match status" value="1"/>
</dbReference>
<dbReference type="Gene3D" id="3.40.630.10">
    <property type="entry name" value="Zn peptidases"/>
    <property type="match status" value="1"/>
</dbReference>
<evidence type="ECO:0000313" key="4">
    <source>
        <dbReference type="Proteomes" id="UP000051242"/>
    </source>
</evidence>
<dbReference type="AlphaFoldDB" id="A0A0R2SXI3"/>
<dbReference type="PANTHER" id="PTHR12147">
    <property type="entry name" value="METALLOPEPTIDASE M28 FAMILY MEMBER"/>
    <property type="match status" value="1"/>
</dbReference>
<dbReference type="PROSITE" id="PS50106">
    <property type="entry name" value="PDZ"/>
    <property type="match status" value="1"/>
</dbReference>
<dbReference type="EMBL" id="LICD01000150">
    <property type="protein sequence ID" value="KRO79668.1"/>
    <property type="molecule type" value="Genomic_DNA"/>
</dbReference>